<reference evidence="2" key="1">
    <citation type="journal article" date="2022" name="Mol. Ecol. Resour.">
        <title>The genomes of chicory, endive, great burdock and yacon provide insights into Asteraceae palaeo-polyploidization history and plant inulin production.</title>
        <authorList>
            <person name="Fan W."/>
            <person name="Wang S."/>
            <person name="Wang H."/>
            <person name="Wang A."/>
            <person name="Jiang F."/>
            <person name="Liu H."/>
            <person name="Zhao H."/>
            <person name="Xu D."/>
            <person name="Zhang Y."/>
        </authorList>
    </citation>
    <scope>NUCLEOTIDE SEQUENCE [LARGE SCALE GENOMIC DNA]</scope>
    <source>
        <strain evidence="2">cv. Punajuju</strain>
    </source>
</reference>
<protein>
    <submittedName>
        <fullName evidence="1">Uncharacterized protein</fullName>
    </submittedName>
</protein>
<accession>A0ACB9H667</accession>
<evidence type="ECO:0000313" key="1">
    <source>
        <dbReference type="EMBL" id="KAI3791364.1"/>
    </source>
</evidence>
<keyword evidence="2" id="KW-1185">Reference proteome</keyword>
<name>A0ACB9H667_CICIN</name>
<dbReference type="EMBL" id="CM042009">
    <property type="protein sequence ID" value="KAI3791364.1"/>
    <property type="molecule type" value="Genomic_DNA"/>
</dbReference>
<evidence type="ECO:0000313" key="2">
    <source>
        <dbReference type="Proteomes" id="UP001055811"/>
    </source>
</evidence>
<comment type="caution">
    <text evidence="1">The sequence shown here is derived from an EMBL/GenBank/DDBJ whole genome shotgun (WGS) entry which is preliminary data.</text>
</comment>
<sequence length="107" mass="12198">MAKTNTMRIMGLEVSVAGLETDIAKIREEVELLGRRMLYNLGRSCRQSCDSSTRNKSNNDEEEPNIELEFRMFKGNPKADKGKGAARPAMWDPQERRPRGRQGNLKD</sequence>
<gene>
    <name evidence="1" type="ORF">L2E82_05131</name>
</gene>
<dbReference type="Proteomes" id="UP001055811">
    <property type="component" value="Linkage Group LG01"/>
</dbReference>
<proteinExistence type="predicted"/>
<reference evidence="1 2" key="2">
    <citation type="journal article" date="2022" name="Mol. Ecol. Resour.">
        <title>The genomes of chicory, endive, great burdock and yacon provide insights into Asteraceae paleo-polyploidization history and plant inulin production.</title>
        <authorList>
            <person name="Fan W."/>
            <person name="Wang S."/>
            <person name="Wang H."/>
            <person name="Wang A."/>
            <person name="Jiang F."/>
            <person name="Liu H."/>
            <person name="Zhao H."/>
            <person name="Xu D."/>
            <person name="Zhang Y."/>
        </authorList>
    </citation>
    <scope>NUCLEOTIDE SEQUENCE [LARGE SCALE GENOMIC DNA]</scope>
    <source>
        <strain evidence="2">cv. Punajuju</strain>
        <tissue evidence="1">Leaves</tissue>
    </source>
</reference>
<organism evidence="1 2">
    <name type="scientific">Cichorium intybus</name>
    <name type="common">Chicory</name>
    <dbReference type="NCBI Taxonomy" id="13427"/>
    <lineage>
        <taxon>Eukaryota</taxon>
        <taxon>Viridiplantae</taxon>
        <taxon>Streptophyta</taxon>
        <taxon>Embryophyta</taxon>
        <taxon>Tracheophyta</taxon>
        <taxon>Spermatophyta</taxon>
        <taxon>Magnoliopsida</taxon>
        <taxon>eudicotyledons</taxon>
        <taxon>Gunneridae</taxon>
        <taxon>Pentapetalae</taxon>
        <taxon>asterids</taxon>
        <taxon>campanulids</taxon>
        <taxon>Asterales</taxon>
        <taxon>Asteraceae</taxon>
        <taxon>Cichorioideae</taxon>
        <taxon>Cichorieae</taxon>
        <taxon>Cichoriinae</taxon>
        <taxon>Cichorium</taxon>
    </lineage>
</organism>